<evidence type="ECO:0000313" key="5">
    <source>
        <dbReference type="Proteomes" id="UP000006672"/>
    </source>
</evidence>
<protein>
    <submittedName>
        <fullName evidence="6">Anti_prolifrtn domain-containing protein</fullName>
    </submittedName>
</protein>
<dbReference type="KEGG" id="bmy:BM_BM10646"/>
<dbReference type="GO" id="GO:0003714">
    <property type="term" value="F:transcription corepressor activity"/>
    <property type="evidence" value="ECO:0007669"/>
    <property type="project" value="TreeGrafter"/>
</dbReference>
<evidence type="ECO:0000313" key="4">
    <source>
        <dbReference type="EMBL" id="VIO90711.1"/>
    </source>
</evidence>
<dbReference type="EMBL" id="CAAKNF010000192">
    <property type="protein sequence ID" value="VIO90711.1"/>
    <property type="molecule type" value="Genomic_DNA"/>
</dbReference>
<dbReference type="WBParaSite" id="Bm10646.1">
    <property type="protein sequence ID" value="Bm10646.1"/>
    <property type="gene ID" value="WBGene00230907"/>
</dbReference>
<dbReference type="SUPFAM" id="SSF160696">
    <property type="entry name" value="BTG domain-like"/>
    <property type="match status" value="1"/>
</dbReference>
<sequence>MSQVDNVAEKLSLADTSTKQWHPEFFHFFFTFLSFCYANGSEINLHISTRFSSSGHTCIALKLYANFYISRSLLVNSSSLTGWFALGTIFWWDELLKLTEAKLNMYTELKELINFLAIYMHHRIPRRRICLFMESYSNHLAGRFLGKWKPEEPEYGEKERTLMIKAGDCLDQILSTIATSIGIVEEDLAACFPSLMIAYCNPGVVSCQVMNYAHMITVWMGDVNADVNFTPIPDGIAFFCETPAILYNVLNSNGNVMDKTKYPFYFVPKNKELKSQRCILLQLISSMDDYAYDLVWSGFLFENEIPPLLFRYITKENCPFTARLFADTRFGCHRSRPDHKAMRRIQHAAAYLAVTNDNASYNSASGSHQESAQYDINPATNNFCYSQQLHANNKFAPITSLSVPLVSSSSSSSATAAAATAASIGQKNCDTVNSMTASANVITNTVASNDSKRLLLDPSLMPSNPLPESISNNAGHVVNQFYSLSPILDNGSNFSAWNCYPAVGDIKVDNAIAKIPVYDERNNFHLMYPYSSPQASVADNYNKCSLETGTSSFLSFPASLSNLNCASSGNQGNQIHNFELNNSDMSKLQYNVSRMSFADGGAPPSSTYATK</sequence>
<name>A0A4E9F1S5_BRUMA</name>
<gene>
    <name evidence="4" type="primary">Bma-fog-3.4</name>
    <name evidence="4" type="ORF">BM_BM10646</name>
</gene>
<reference evidence="4" key="2">
    <citation type="submission" date="2019-04" db="EMBL/GenBank/DDBJ databases">
        <authorList>
            <person name="Howe K."/>
            <person name="Paulini M."/>
            <person name="Williams G."/>
        </authorList>
    </citation>
    <scope>NUCLEOTIDE SEQUENCE [LARGE SCALE GENOMIC DNA]</scope>
    <source>
        <strain evidence="4">FR3</strain>
    </source>
</reference>
<dbReference type="Proteomes" id="UP000006672">
    <property type="component" value="Unassembled WGS sequence"/>
</dbReference>
<dbReference type="InterPro" id="IPR015676">
    <property type="entry name" value="Tob1/2"/>
</dbReference>
<accession>A0A8L7SLI6</accession>
<proteinExistence type="inferred from homology"/>
<dbReference type="GeneID" id="6097714"/>
<dbReference type="AlphaFoldDB" id="A0A4E9F1S5"/>
<dbReference type="OrthoDB" id="19928at2759"/>
<comment type="similarity">
    <text evidence="1">Belongs to the BTG family.</text>
</comment>
<keyword evidence="5" id="KW-1185">Reference proteome</keyword>
<feature type="domain" description="Anti-proliferative protein" evidence="3">
    <location>
        <begin position="105"/>
        <end position="212"/>
    </location>
</feature>
<dbReference type="RefSeq" id="XP_042932453.1">
    <property type="nucleotide sequence ID" value="XM_043076519.1"/>
</dbReference>
<dbReference type="PANTHER" id="PTHR17537">
    <property type="entry name" value="TRANSDUCER OF ERBB2 TOB"/>
    <property type="match status" value="1"/>
</dbReference>
<evidence type="ECO:0000256" key="2">
    <source>
        <dbReference type="ARBA" id="ARBA00022553"/>
    </source>
</evidence>
<evidence type="ECO:0000259" key="3">
    <source>
        <dbReference type="SMART" id="SM00099"/>
    </source>
</evidence>
<keyword evidence="2" id="KW-0597">Phosphoprotein</keyword>
<dbReference type="InterPro" id="IPR002087">
    <property type="entry name" value="Anti_prolifrtn"/>
</dbReference>
<dbReference type="Gene3D" id="3.90.640.90">
    <property type="entry name" value="Anti-proliferative protein, N-terminal domain"/>
    <property type="match status" value="1"/>
</dbReference>
<evidence type="ECO:0000256" key="1">
    <source>
        <dbReference type="ARBA" id="ARBA00007989"/>
    </source>
</evidence>
<dbReference type="InterPro" id="IPR036054">
    <property type="entry name" value="BTG-like_sf"/>
</dbReference>
<organism evidence="4">
    <name type="scientific">Brugia malayi</name>
    <name type="common">Filarial nematode worm</name>
    <dbReference type="NCBI Taxonomy" id="6279"/>
    <lineage>
        <taxon>Eukaryota</taxon>
        <taxon>Metazoa</taxon>
        <taxon>Ecdysozoa</taxon>
        <taxon>Nematoda</taxon>
        <taxon>Chromadorea</taxon>
        <taxon>Rhabditida</taxon>
        <taxon>Spirurina</taxon>
        <taxon>Spiruromorpha</taxon>
        <taxon>Filarioidea</taxon>
        <taxon>Onchocercidae</taxon>
        <taxon>Brugia</taxon>
    </lineage>
</organism>
<reference evidence="6" key="3">
    <citation type="submission" date="2022-04" db="UniProtKB">
        <authorList>
            <consortium name="WormBaseParasite"/>
        </authorList>
    </citation>
    <scope>IDENTIFICATION</scope>
</reference>
<accession>A0A4E9F1S5</accession>
<dbReference type="GO" id="GO:0005737">
    <property type="term" value="C:cytoplasm"/>
    <property type="evidence" value="ECO:0007669"/>
    <property type="project" value="TreeGrafter"/>
</dbReference>
<dbReference type="GO" id="GO:0005634">
    <property type="term" value="C:nucleus"/>
    <property type="evidence" value="ECO:0007669"/>
    <property type="project" value="TreeGrafter"/>
</dbReference>
<reference evidence="5" key="1">
    <citation type="journal article" date="2007" name="Science">
        <title>Draft genome of the filarial nematode parasite Brugia malayi.</title>
        <authorList>
            <person name="Ghedin E."/>
            <person name="Wang S."/>
            <person name="Spiro D."/>
            <person name="Caler E."/>
            <person name="Zhao Q."/>
            <person name="Crabtree J."/>
            <person name="Allen J.E."/>
            <person name="Delcher A.L."/>
            <person name="Guiliano D.B."/>
            <person name="Miranda-Saavedra D."/>
            <person name="Angiuoli S.V."/>
            <person name="Creasy T."/>
            <person name="Amedeo P."/>
            <person name="Haas B."/>
            <person name="El-Sayed N.M."/>
            <person name="Wortman J.R."/>
            <person name="Feldblyum T."/>
            <person name="Tallon L."/>
            <person name="Schatz M."/>
            <person name="Shumway M."/>
            <person name="Koo H."/>
            <person name="Salzberg S.L."/>
            <person name="Schobel S."/>
            <person name="Pertea M."/>
            <person name="Pop M."/>
            <person name="White O."/>
            <person name="Barton G.J."/>
            <person name="Carlow C.K."/>
            <person name="Crawford M.J."/>
            <person name="Daub J."/>
            <person name="Dimmic M.W."/>
            <person name="Estes C.F."/>
            <person name="Foster J.M."/>
            <person name="Ganatra M."/>
            <person name="Gregory W.F."/>
            <person name="Johnson N.M."/>
            <person name="Jin J."/>
            <person name="Komuniecki R."/>
            <person name="Korf I."/>
            <person name="Kumar S."/>
            <person name="Laney S."/>
            <person name="Li B.W."/>
            <person name="Li W."/>
            <person name="Lindblom T.H."/>
            <person name="Lustigman S."/>
            <person name="Ma D."/>
            <person name="Maina C.V."/>
            <person name="Martin D.M."/>
            <person name="McCarter J.P."/>
            <person name="McReynolds L."/>
            <person name="Mitreva M."/>
            <person name="Nutman T.B."/>
            <person name="Parkinson J."/>
            <person name="Peregrin-Alvarez J.M."/>
            <person name="Poole C."/>
            <person name="Ren Q."/>
            <person name="Saunders L."/>
            <person name="Sluder A.E."/>
            <person name="Smith K."/>
            <person name="Stanke M."/>
            <person name="Unnasch T.R."/>
            <person name="Ware J."/>
            <person name="Wei A.D."/>
            <person name="Weil G."/>
            <person name="Williams D.J."/>
            <person name="Zhang Y."/>
            <person name="Williams S.A."/>
            <person name="Fraser-Liggett C."/>
            <person name="Slatko B."/>
            <person name="Blaxter M.L."/>
            <person name="Scott A.L."/>
        </authorList>
    </citation>
    <scope>NUCLEOTIDE SEQUENCE</scope>
    <source>
        <strain evidence="5">FR3</strain>
    </source>
</reference>
<dbReference type="CTD" id="6097714"/>
<evidence type="ECO:0000313" key="6">
    <source>
        <dbReference type="WBParaSite" id="Bm10646.1"/>
    </source>
</evidence>
<dbReference type="SMART" id="SM00099">
    <property type="entry name" value="btg1"/>
    <property type="match status" value="1"/>
</dbReference>
<dbReference type="Pfam" id="PF07742">
    <property type="entry name" value="BTG"/>
    <property type="match status" value="1"/>
</dbReference>
<dbReference type="PANTHER" id="PTHR17537:SF5">
    <property type="entry name" value="TRANSDUCER OF ERBB2, ISOFORM A"/>
    <property type="match status" value="1"/>
</dbReference>